<gene>
    <name evidence="3" type="ORF">CMN_01404</name>
</gene>
<dbReference type="EMBL" id="HE614873">
    <property type="protein sequence ID" value="CCE75354.1"/>
    <property type="molecule type" value="Genomic_DNA"/>
</dbReference>
<protein>
    <submittedName>
        <fullName evidence="3">Hypothetical membrane protein</fullName>
    </submittedName>
</protein>
<keyword evidence="2" id="KW-1133">Transmembrane helix</keyword>
<dbReference type="AlphaFoldDB" id="A0AAI8ZI53"/>
<feature type="transmembrane region" description="Helical" evidence="2">
    <location>
        <begin position="43"/>
        <end position="68"/>
    </location>
</feature>
<reference evidence="4" key="2">
    <citation type="submission" date="2013-04" db="EMBL/GenBank/DDBJ databases">
        <title>The genome sequence of the maize-pathogen Clavibacter michiganensis subsp. nebraskensis.</title>
        <authorList>
            <person name="Gartemann K.H."/>
            <person name="Blom J."/>
            <person name="Dreiseikelmann B."/>
            <person name="Fluegel M."/>
            <person name="Jaenicke S."/>
            <person name="Linke B."/>
            <person name="Sczcepanowski R."/>
            <person name="Wittmann J."/>
            <person name="Goesmann A."/>
            <person name="Puehler A."/>
            <person name="Eichenlaub R."/>
            <person name="Rueckert C."/>
        </authorList>
    </citation>
    <scope>NUCLEOTIDE SEQUENCE [LARGE SCALE GENOMIC DNA]</scope>
    <source>
        <strain evidence="4">NCPPB 2581</strain>
    </source>
</reference>
<evidence type="ECO:0000256" key="1">
    <source>
        <dbReference type="SAM" id="MobiDB-lite"/>
    </source>
</evidence>
<keyword evidence="2" id="KW-0472">Membrane</keyword>
<name>A0AAI8ZI53_9MICO</name>
<organism evidence="3 4">
    <name type="scientific">Clavibacter nebraskensis NCPPB 2581</name>
    <dbReference type="NCBI Taxonomy" id="1097677"/>
    <lineage>
        <taxon>Bacteria</taxon>
        <taxon>Bacillati</taxon>
        <taxon>Actinomycetota</taxon>
        <taxon>Actinomycetes</taxon>
        <taxon>Micrococcales</taxon>
        <taxon>Microbacteriaceae</taxon>
        <taxon>Clavibacter</taxon>
    </lineage>
</organism>
<evidence type="ECO:0000256" key="2">
    <source>
        <dbReference type="SAM" id="Phobius"/>
    </source>
</evidence>
<dbReference type="KEGG" id="cmc:CMN_01404"/>
<proteinExistence type="predicted"/>
<reference evidence="3 4" key="1">
    <citation type="submission" date="2011-11" db="EMBL/GenBank/DDBJ databases">
        <authorList>
            <person name="Gartemann K."/>
        </authorList>
    </citation>
    <scope>NUCLEOTIDE SEQUENCE [LARGE SCALE GENOMIC DNA]</scope>
    <source>
        <strain evidence="4">NCPPB 2581</strain>
    </source>
</reference>
<dbReference type="Proteomes" id="UP000012170">
    <property type="component" value="Chromosome"/>
</dbReference>
<evidence type="ECO:0000313" key="4">
    <source>
        <dbReference type="Proteomes" id="UP000012170"/>
    </source>
</evidence>
<accession>A0AAI8ZI53</accession>
<keyword evidence="2" id="KW-0812">Transmembrane</keyword>
<feature type="transmembrane region" description="Helical" evidence="2">
    <location>
        <begin position="80"/>
        <end position="105"/>
    </location>
</feature>
<sequence length="108" mass="11375">MDVRRPDPDPNPAEGPVLRWPRPAPVSATEMLTQKKDLATTSMILGLVSLVAGWTVVCPLAGFVVGIVSWTREPGGHDRAVVGLLLNGVVIAAVVGTVAIIAWVWTAV</sequence>
<evidence type="ECO:0000313" key="3">
    <source>
        <dbReference type="EMBL" id="CCE75354.1"/>
    </source>
</evidence>
<feature type="region of interest" description="Disordered" evidence="1">
    <location>
        <begin position="1"/>
        <end position="22"/>
    </location>
</feature>